<dbReference type="InterPro" id="IPR002401">
    <property type="entry name" value="Cyt_P450_E_grp-I"/>
</dbReference>
<reference evidence="6" key="1">
    <citation type="submission" date="2023-03" db="EMBL/GenBank/DDBJ databases">
        <title>Complete genome of Cladonia borealis.</title>
        <authorList>
            <person name="Park H."/>
        </authorList>
    </citation>
    <scope>NUCLEOTIDE SEQUENCE</scope>
    <source>
        <strain evidence="6">ANT050790</strain>
    </source>
</reference>
<dbReference type="PROSITE" id="PS00086">
    <property type="entry name" value="CYTOCHROME_P450"/>
    <property type="match status" value="1"/>
</dbReference>
<dbReference type="InterPro" id="IPR001128">
    <property type="entry name" value="Cyt_P450"/>
</dbReference>
<dbReference type="AlphaFoldDB" id="A0AA39VA52"/>
<keyword evidence="5" id="KW-0503">Monooxygenase</keyword>
<dbReference type="EMBL" id="JAFEKC020000001">
    <property type="protein sequence ID" value="KAK0517500.1"/>
    <property type="molecule type" value="Genomic_DNA"/>
</dbReference>
<dbReference type="GO" id="GO:0016705">
    <property type="term" value="F:oxidoreductase activity, acting on paired donors, with incorporation or reduction of molecular oxygen"/>
    <property type="evidence" value="ECO:0007669"/>
    <property type="project" value="InterPro"/>
</dbReference>
<dbReference type="Pfam" id="PF00067">
    <property type="entry name" value="p450"/>
    <property type="match status" value="1"/>
</dbReference>
<dbReference type="GO" id="GO:0020037">
    <property type="term" value="F:heme binding"/>
    <property type="evidence" value="ECO:0007669"/>
    <property type="project" value="InterPro"/>
</dbReference>
<dbReference type="InterPro" id="IPR017972">
    <property type="entry name" value="Cyt_P450_CS"/>
</dbReference>
<dbReference type="PRINTS" id="PR00385">
    <property type="entry name" value="P450"/>
</dbReference>
<sequence length="522" mass="58527">MSLLIFILAGVVGIILLQPFIAYARDPHRLRRFTSASSLAALTPLWLMYHNYFGKRYIAVDKAHKKLGPIVRIAPNHISFSDPAAYKEIYGHSTPAIKDEWYDNLAAGNPSMATATDKTVHSQKRRNLSNVFSPKEVVVMEPRINILTHKLLHALKKKSQGEMLSSADKYAVVNGAFDLRPWINMFSFDAMGSMCWSSDFGFLEKGGDSCFARTAEGAVIPVHAMETFHVGVAFTTLLAHLPLQWYKLGRRIFKKTWSGQCAENFGSMTRFKVMERMSTPPAGRDLFSHFPIQATEKRPVPMKLPEIIVENQVMLSAGSDTTQSALTYTMFLLAANPEKQRALREILESTLPAEEVKGLVASYNSLKNIPYLKACIDESMRLYAPIGFGLPRRTLGEGATIAGHHIPGGVTISAPVYTIQRNEKLFHDASKYIPERWLPEDSDTTEEERRNLKDYYLPFSLGGRACIGRNLAYMQMSLVVSAMVMAFDWELAKPGFEIVPKEKFIFNSGPLPVKARPRVEIV</sequence>
<feature type="binding site" description="axial binding residue" evidence="4">
    <location>
        <position position="466"/>
    </location>
    <ligand>
        <name>heme</name>
        <dbReference type="ChEBI" id="CHEBI:30413"/>
    </ligand>
    <ligandPart>
        <name>Fe</name>
        <dbReference type="ChEBI" id="CHEBI:18248"/>
    </ligandPart>
</feature>
<dbReference type="PRINTS" id="PR00463">
    <property type="entry name" value="EP450I"/>
</dbReference>
<dbReference type="SUPFAM" id="SSF48264">
    <property type="entry name" value="Cytochrome P450"/>
    <property type="match status" value="1"/>
</dbReference>
<keyword evidence="7" id="KW-1185">Reference proteome</keyword>
<keyword evidence="5" id="KW-0560">Oxidoreductase</keyword>
<comment type="similarity">
    <text evidence="5">Belongs to the cytochrome P450 family.</text>
</comment>
<dbReference type="CDD" id="cd11061">
    <property type="entry name" value="CYP67-like"/>
    <property type="match status" value="1"/>
</dbReference>
<keyword evidence="3 4" id="KW-0408">Iron</keyword>
<dbReference type="GO" id="GO:0004497">
    <property type="term" value="F:monooxygenase activity"/>
    <property type="evidence" value="ECO:0007669"/>
    <property type="project" value="UniProtKB-KW"/>
</dbReference>
<dbReference type="PANTHER" id="PTHR24305:SF172">
    <property type="entry name" value="P450, PUTATIVE (EUROFUNG)-RELATED"/>
    <property type="match status" value="1"/>
</dbReference>
<dbReference type="PANTHER" id="PTHR24305">
    <property type="entry name" value="CYTOCHROME P450"/>
    <property type="match status" value="1"/>
</dbReference>
<comment type="cofactor">
    <cofactor evidence="1 4">
        <name>heme</name>
        <dbReference type="ChEBI" id="CHEBI:30413"/>
    </cofactor>
</comment>
<evidence type="ECO:0000256" key="2">
    <source>
        <dbReference type="ARBA" id="ARBA00022723"/>
    </source>
</evidence>
<dbReference type="InterPro" id="IPR050121">
    <property type="entry name" value="Cytochrome_P450_monoxygenase"/>
</dbReference>
<name>A0AA39VA52_9LECA</name>
<evidence type="ECO:0000313" key="6">
    <source>
        <dbReference type="EMBL" id="KAK0517500.1"/>
    </source>
</evidence>
<proteinExistence type="inferred from homology"/>
<accession>A0AA39VA52</accession>
<gene>
    <name evidence="6" type="ORF">JMJ35_000655</name>
</gene>
<evidence type="ECO:0000313" key="7">
    <source>
        <dbReference type="Proteomes" id="UP001166286"/>
    </source>
</evidence>
<keyword evidence="4 5" id="KW-0349">Heme</keyword>
<dbReference type="Proteomes" id="UP001166286">
    <property type="component" value="Unassembled WGS sequence"/>
</dbReference>
<dbReference type="Gene3D" id="1.10.630.10">
    <property type="entry name" value="Cytochrome P450"/>
    <property type="match status" value="1"/>
</dbReference>
<organism evidence="6 7">
    <name type="scientific">Cladonia borealis</name>
    <dbReference type="NCBI Taxonomy" id="184061"/>
    <lineage>
        <taxon>Eukaryota</taxon>
        <taxon>Fungi</taxon>
        <taxon>Dikarya</taxon>
        <taxon>Ascomycota</taxon>
        <taxon>Pezizomycotina</taxon>
        <taxon>Lecanoromycetes</taxon>
        <taxon>OSLEUM clade</taxon>
        <taxon>Lecanoromycetidae</taxon>
        <taxon>Lecanorales</taxon>
        <taxon>Lecanorineae</taxon>
        <taxon>Cladoniaceae</taxon>
        <taxon>Cladonia</taxon>
    </lineage>
</organism>
<evidence type="ECO:0000256" key="3">
    <source>
        <dbReference type="ARBA" id="ARBA00023004"/>
    </source>
</evidence>
<comment type="caution">
    <text evidence="6">The sequence shown here is derived from an EMBL/GenBank/DDBJ whole genome shotgun (WGS) entry which is preliminary data.</text>
</comment>
<evidence type="ECO:0008006" key="8">
    <source>
        <dbReference type="Google" id="ProtNLM"/>
    </source>
</evidence>
<evidence type="ECO:0000256" key="5">
    <source>
        <dbReference type="RuleBase" id="RU000461"/>
    </source>
</evidence>
<evidence type="ECO:0000256" key="4">
    <source>
        <dbReference type="PIRSR" id="PIRSR602401-1"/>
    </source>
</evidence>
<evidence type="ECO:0000256" key="1">
    <source>
        <dbReference type="ARBA" id="ARBA00001971"/>
    </source>
</evidence>
<dbReference type="GO" id="GO:0005506">
    <property type="term" value="F:iron ion binding"/>
    <property type="evidence" value="ECO:0007669"/>
    <property type="project" value="InterPro"/>
</dbReference>
<dbReference type="InterPro" id="IPR036396">
    <property type="entry name" value="Cyt_P450_sf"/>
</dbReference>
<protein>
    <recommendedName>
        <fullName evidence="8">Cytochrome P450</fullName>
    </recommendedName>
</protein>
<keyword evidence="2 4" id="KW-0479">Metal-binding</keyword>